<reference evidence="2 3" key="1">
    <citation type="journal article" date="2016" name="G3 (Bethesda)">
        <title>First Draft Assembly and Annotation of the Genome of a California Endemic Oak Quercus lobata Nee (Fagaceae).</title>
        <authorList>
            <person name="Sork V.L."/>
            <person name="Fitz-Gibbon S.T."/>
            <person name="Puiu D."/>
            <person name="Crepeau M."/>
            <person name="Gugger P.F."/>
            <person name="Sherman R."/>
            <person name="Stevens K."/>
            <person name="Langley C.H."/>
            <person name="Pellegrini M."/>
            <person name="Salzberg S.L."/>
        </authorList>
    </citation>
    <scope>NUCLEOTIDE SEQUENCE [LARGE SCALE GENOMIC DNA]</scope>
    <source>
        <strain evidence="2 3">cv. SW786</strain>
    </source>
</reference>
<organism evidence="2 3">
    <name type="scientific">Quercus lobata</name>
    <name type="common">Valley oak</name>
    <dbReference type="NCBI Taxonomy" id="97700"/>
    <lineage>
        <taxon>Eukaryota</taxon>
        <taxon>Viridiplantae</taxon>
        <taxon>Streptophyta</taxon>
        <taxon>Embryophyta</taxon>
        <taxon>Tracheophyta</taxon>
        <taxon>Spermatophyta</taxon>
        <taxon>Magnoliopsida</taxon>
        <taxon>eudicotyledons</taxon>
        <taxon>Gunneridae</taxon>
        <taxon>Pentapetalae</taxon>
        <taxon>rosids</taxon>
        <taxon>fabids</taxon>
        <taxon>Fagales</taxon>
        <taxon>Fagaceae</taxon>
        <taxon>Quercus</taxon>
    </lineage>
</organism>
<dbReference type="EMBL" id="LRBV02000001">
    <property type="status" value="NOT_ANNOTATED_CDS"/>
    <property type="molecule type" value="Genomic_DNA"/>
</dbReference>
<reference evidence="2" key="2">
    <citation type="submission" date="2021-01" db="UniProtKB">
        <authorList>
            <consortium name="EnsemblPlants"/>
        </authorList>
    </citation>
    <scope>IDENTIFICATION</scope>
</reference>
<evidence type="ECO:0000313" key="3">
    <source>
        <dbReference type="Proteomes" id="UP000594261"/>
    </source>
</evidence>
<protein>
    <submittedName>
        <fullName evidence="2">Uncharacterized protein</fullName>
    </submittedName>
</protein>
<feature type="compositionally biased region" description="Basic and acidic residues" evidence="1">
    <location>
        <begin position="1"/>
        <end position="18"/>
    </location>
</feature>
<dbReference type="InParanoid" id="A0A7N2KNM9"/>
<proteinExistence type="predicted"/>
<dbReference type="AlphaFoldDB" id="A0A7N2KNM9"/>
<keyword evidence="3" id="KW-1185">Reference proteome</keyword>
<evidence type="ECO:0000313" key="2">
    <source>
        <dbReference type="EnsemblPlants" id="QL01p026011:mrna"/>
    </source>
</evidence>
<feature type="region of interest" description="Disordered" evidence="1">
    <location>
        <begin position="1"/>
        <end position="31"/>
    </location>
</feature>
<evidence type="ECO:0000256" key="1">
    <source>
        <dbReference type="SAM" id="MobiDB-lite"/>
    </source>
</evidence>
<dbReference type="Proteomes" id="UP000594261">
    <property type="component" value="Chromosome 1"/>
</dbReference>
<dbReference type="Gramene" id="QL01p026011:mrna">
    <property type="protein sequence ID" value="QL01p026011:mrna"/>
    <property type="gene ID" value="QL01p026011"/>
</dbReference>
<dbReference type="EnsemblPlants" id="QL01p026011:mrna">
    <property type="protein sequence ID" value="QL01p026011:mrna"/>
    <property type="gene ID" value="QL01p026011"/>
</dbReference>
<accession>A0A7N2KNM9</accession>
<sequence>MSIEGRVDPGVRSSDMDIRSSSSDELVEMEVDTGASKPLSCKPLSSPGVRAFHACKIPCPPVHHRASSEVALGQPVLNSWRTVISCKEIWMAVHKGDMDKYARVKAKRNETLSNISFGLKKPRLTSEEEVTNPASSNPALVKVILASLTISLKELSLGPKRTRSRDKGKDKTGASVWEDTTTALGRACSIVTTNELKSLAFVPFHELVSRHVHKLIQVLGERLYITNGYLANEEKVVLATSKVEAVEAKSLKLRMDMISLMNEANVIKGKLKALTDELEAGKLLIVQKDEQLQFALLNAESAGAKAVQAFQTIEEYSDILFLYYFKGFELLRCYLTKHNLGVNLDGLGFEAIDKEIIVNEAVVAEVAVVATAETVDRSVGVTGFAVDNILGVDELPRDDGAEAVA</sequence>
<name>A0A7N2KNM9_QUELO</name>